<feature type="domain" description="Major facilitator superfamily (MFS) profile" evidence="7">
    <location>
        <begin position="148"/>
        <end position="400"/>
    </location>
</feature>
<keyword evidence="9" id="KW-1185">Reference proteome</keyword>
<feature type="transmembrane region" description="Helical" evidence="6">
    <location>
        <begin position="215"/>
        <end position="236"/>
    </location>
</feature>
<feature type="transmembrane region" description="Helical" evidence="6">
    <location>
        <begin position="12"/>
        <end position="32"/>
    </location>
</feature>
<dbReference type="Pfam" id="PF07690">
    <property type="entry name" value="MFS_1"/>
    <property type="match status" value="1"/>
</dbReference>
<dbReference type="PANTHER" id="PTHR23530">
    <property type="entry name" value="TRANSPORT PROTEIN-RELATED"/>
    <property type="match status" value="1"/>
</dbReference>
<dbReference type="InterPro" id="IPR020846">
    <property type="entry name" value="MFS_dom"/>
</dbReference>
<dbReference type="SUPFAM" id="SSF103473">
    <property type="entry name" value="MFS general substrate transporter"/>
    <property type="match status" value="1"/>
</dbReference>
<dbReference type="PANTHER" id="PTHR23530:SF1">
    <property type="entry name" value="PERMEASE, MAJOR FACILITATOR SUPERFAMILY-RELATED"/>
    <property type="match status" value="1"/>
</dbReference>
<comment type="caution">
    <text evidence="8">The sequence shown here is derived from an EMBL/GenBank/DDBJ whole genome shotgun (WGS) entry which is preliminary data.</text>
</comment>
<evidence type="ECO:0000256" key="3">
    <source>
        <dbReference type="ARBA" id="ARBA00022692"/>
    </source>
</evidence>
<feature type="transmembrane region" description="Helical" evidence="6">
    <location>
        <begin position="71"/>
        <end position="89"/>
    </location>
</feature>
<evidence type="ECO:0000313" key="8">
    <source>
        <dbReference type="EMBL" id="MBP2622186.1"/>
    </source>
</evidence>
<sequence length="400" mass="44532">MFKKSYRSNIGLLAGVEFFGFFGIVSFWLLFLHQNGMSLLQIGLLESIFHATSVLFEIPSGLLADRFSYKSNLYLSRLASILSCILMLAGQGNFWIYALAMIPNALAYNFDSGTATAMLYDSAVEGGLKEHFLKISSFISGVAEATISLGTVLAGFFVHGYLHVTYYIMIGLSLLVMLLISFLKEPQRQHQKAEVLTMGKIIGTVRQEFKNRPSLFVWMIIFQIVGVLMCMFYFYYQKELPELAGWQISAVILAGSGLNILAVALASRIGKSWPSLKLFPLLAAATGAVFILSMLGTPLVYILVYLLSNTLYALYQPVFSNDLQEYLPSPVRATMLSVNSMLFSLSMIVIFPITGWLIDSLGFRMTFISLGVFLLLLTPFLQQALKRVARGLRHSPEKIS</sequence>
<evidence type="ECO:0000259" key="7">
    <source>
        <dbReference type="PROSITE" id="PS50850"/>
    </source>
</evidence>
<feature type="transmembrane region" description="Helical" evidence="6">
    <location>
        <begin position="365"/>
        <end position="385"/>
    </location>
</feature>
<keyword evidence="3 6" id="KW-0812">Transmembrane</keyword>
<keyword evidence="5 6" id="KW-0472">Membrane</keyword>
<keyword evidence="4 6" id="KW-1133">Transmembrane helix</keyword>
<evidence type="ECO:0000256" key="4">
    <source>
        <dbReference type="ARBA" id="ARBA00022989"/>
    </source>
</evidence>
<evidence type="ECO:0000313" key="9">
    <source>
        <dbReference type="Proteomes" id="UP001519349"/>
    </source>
</evidence>
<protein>
    <submittedName>
        <fullName evidence="8">MFS transporter</fullName>
    </submittedName>
</protein>
<evidence type="ECO:0000256" key="2">
    <source>
        <dbReference type="ARBA" id="ARBA00022448"/>
    </source>
</evidence>
<accession>A0ABS5B022</accession>
<dbReference type="Proteomes" id="UP001519349">
    <property type="component" value="Unassembled WGS sequence"/>
</dbReference>
<reference evidence="8 9" key="1">
    <citation type="submission" date="2018-05" db="EMBL/GenBank/DDBJ databases">
        <title>Draft genome sequence of Streptococcus panodentis CCUG 70867T.</title>
        <authorList>
            <person name="Salva-Serra F."/>
            <person name="Mendez V."/>
            <person name="Jaen-Luchoro D."/>
            <person name="Gonzales-Siles L."/>
            <person name="Karlsson R."/>
            <person name="Engstrom-Jakobsson H."/>
            <person name="Busquets A."/>
            <person name="Gomila M."/>
            <person name="Pineiro-Iglesias B."/>
            <person name="Bennasar-Figueras A."/>
            <person name="Seeger M."/>
            <person name="Moore E."/>
        </authorList>
    </citation>
    <scope>NUCLEOTIDE SEQUENCE [LARGE SCALE GENOMIC DNA]</scope>
    <source>
        <strain evidence="8 9">CCUG 70867</strain>
    </source>
</reference>
<dbReference type="InterPro" id="IPR053160">
    <property type="entry name" value="MFS_DHA3_Transporter"/>
</dbReference>
<evidence type="ECO:0000256" key="6">
    <source>
        <dbReference type="SAM" id="Phobius"/>
    </source>
</evidence>
<dbReference type="InterPro" id="IPR036259">
    <property type="entry name" value="MFS_trans_sf"/>
</dbReference>
<dbReference type="EMBL" id="QFAY01000038">
    <property type="protein sequence ID" value="MBP2622186.1"/>
    <property type="molecule type" value="Genomic_DNA"/>
</dbReference>
<feature type="transmembrane region" description="Helical" evidence="6">
    <location>
        <begin position="336"/>
        <end position="358"/>
    </location>
</feature>
<proteinExistence type="predicted"/>
<evidence type="ECO:0000256" key="5">
    <source>
        <dbReference type="ARBA" id="ARBA00023136"/>
    </source>
</evidence>
<dbReference type="RefSeq" id="WP_209552094.1">
    <property type="nucleotide sequence ID" value="NZ_QFAY01000038.1"/>
</dbReference>
<evidence type="ECO:0000256" key="1">
    <source>
        <dbReference type="ARBA" id="ARBA00004651"/>
    </source>
</evidence>
<feature type="transmembrane region" description="Helical" evidence="6">
    <location>
        <begin position="248"/>
        <end position="266"/>
    </location>
</feature>
<comment type="subcellular location">
    <subcellularLocation>
        <location evidence="1">Cell membrane</location>
        <topology evidence="1">Multi-pass membrane protein</topology>
    </subcellularLocation>
</comment>
<keyword evidence="2" id="KW-0813">Transport</keyword>
<dbReference type="PROSITE" id="PS50850">
    <property type="entry name" value="MFS"/>
    <property type="match status" value="1"/>
</dbReference>
<organism evidence="8 9">
    <name type="scientific">Streptococcus panodentis</name>
    <dbReference type="NCBI Taxonomy" id="1581472"/>
    <lineage>
        <taxon>Bacteria</taxon>
        <taxon>Bacillati</taxon>
        <taxon>Bacillota</taxon>
        <taxon>Bacilli</taxon>
        <taxon>Lactobacillales</taxon>
        <taxon>Streptococcaceae</taxon>
        <taxon>Streptococcus</taxon>
    </lineage>
</organism>
<dbReference type="InterPro" id="IPR011701">
    <property type="entry name" value="MFS"/>
</dbReference>
<feature type="transmembrane region" description="Helical" evidence="6">
    <location>
        <begin position="132"/>
        <end position="158"/>
    </location>
</feature>
<feature type="transmembrane region" description="Helical" evidence="6">
    <location>
        <begin position="278"/>
        <end position="307"/>
    </location>
</feature>
<gene>
    <name evidence="8" type="ORF">DHL47_12820</name>
</gene>
<dbReference type="Gene3D" id="1.20.1250.20">
    <property type="entry name" value="MFS general substrate transporter like domains"/>
    <property type="match status" value="1"/>
</dbReference>
<feature type="transmembrane region" description="Helical" evidence="6">
    <location>
        <begin position="164"/>
        <end position="183"/>
    </location>
</feature>
<name>A0ABS5B022_9STRE</name>